<keyword evidence="1" id="KW-0812">Transmembrane</keyword>
<feature type="transmembrane region" description="Helical" evidence="1">
    <location>
        <begin position="20"/>
        <end position="37"/>
    </location>
</feature>
<dbReference type="InterPro" id="IPR036034">
    <property type="entry name" value="PDZ_sf"/>
</dbReference>
<name>A0A0A5G527_9BACI</name>
<protein>
    <recommendedName>
        <fullName evidence="2">PDZ domain-containing protein</fullName>
    </recommendedName>
</protein>
<feature type="transmembrane region" description="Helical" evidence="1">
    <location>
        <begin position="246"/>
        <end position="263"/>
    </location>
</feature>
<dbReference type="STRING" id="1385512.N784_05455"/>
<feature type="transmembrane region" description="Helical" evidence="1">
    <location>
        <begin position="188"/>
        <end position="211"/>
    </location>
</feature>
<dbReference type="OrthoDB" id="198399at2"/>
<comment type="caution">
    <text evidence="3">The sequence shown here is derived from an EMBL/GenBank/DDBJ whole genome shotgun (WGS) entry which is preliminary data.</text>
</comment>
<proteinExistence type="predicted"/>
<feature type="domain" description="PDZ" evidence="2">
    <location>
        <begin position="256"/>
        <end position="362"/>
    </location>
</feature>
<keyword evidence="4" id="KW-1185">Reference proteome</keyword>
<accession>A0A0A5G527</accession>
<reference evidence="3 4" key="1">
    <citation type="submission" date="2013-08" db="EMBL/GenBank/DDBJ databases">
        <authorList>
            <person name="Huang J."/>
            <person name="Wang G."/>
        </authorList>
    </citation>
    <scope>NUCLEOTIDE SEQUENCE [LARGE SCALE GENOMIC DNA]</scope>
    <source>
        <strain evidence="3 4">JSM 072002</strain>
    </source>
</reference>
<feature type="transmembrane region" description="Helical" evidence="1">
    <location>
        <begin position="106"/>
        <end position="122"/>
    </location>
</feature>
<dbReference type="EMBL" id="AVPG01000015">
    <property type="protein sequence ID" value="KGX86190.1"/>
    <property type="molecule type" value="Genomic_DNA"/>
</dbReference>
<dbReference type="SMART" id="SM00228">
    <property type="entry name" value="PDZ"/>
    <property type="match status" value="1"/>
</dbReference>
<organism evidence="3 4">
    <name type="scientific">Pontibacillus litoralis JSM 072002</name>
    <dbReference type="NCBI Taxonomy" id="1385512"/>
    <lineage>
        <taxon>Bacteria</taxon>
        <taxon>Bacillati</taxon>
        <taxon>Bacillota</taxon>
        <taxon>Bacilli</taxon>
        <taxon>Bacillales</taxon>
        <taxon>Bacillaceae</taxon>
        <taxon>Pontibacillus</taxon>
    </lineage>
</organism>
<gene>
    <name evidence="3" type="ORF">N784_05455</name>
</gene>
<evidence type="ECO:0000313" key="3">
    <source>
        <dbReference type="EMBL" id="KGX86190.1"/>
    </source>
</evidence>
<dbReference type="Proteomes" id="UP000030401">
    <property type="component" value="Unassembled WGS sequence"/>
</dbReference>
<evidence type="ECO:0000259" key="2">
    <source>
        <dbReference type="SMART" id="SM00228"/>
    </source>
</evidence>
<evidence type="ECO:0000256" key="1">
    <source>
        <dbReference type="SAM" id="Phobius"/>
    </source>
</evidence>
<dbReference type="AlphaFoldDB" id="A0A0A5G527"/>
<feature type="transmembrane region" description="Helical" evidence="1">
    <location>
        <begin position="58"/>
        <end position="76"/>
    </location>
</feature>
<feature type="transmembrane region" description="Helical" evidence="1">
    <location>
        <begin position="142"/>
        <end position="159"/>
    </location>
</feature>
<dbReference type="Gene3D" id="2.30.42.10">
    <property type="match status" value="1"/>
</dbReference>
<feature type="transmembrane region" description="Helical" evidence="1">
    <location>
        <begin position="82"/>
        <end position="99"/>
    </location>
</feature>
<dbReference type="InterPro" id="IPR001478">
    <property type="entry name" value="PDZ"/>
</dbReference>
<dbReference type="SUPFAM" id="SSF50156">
    <property type="entry name" value="PDZ domain-like"/>
    <property type="match status" value="1"/>
</dbReference>
<feature type="transmembrane region" description="Helical" evidence="1">
    <location>
        <begin position="217"/>
        <end position="234"/>
    </location>
</feature>
<keyword evidence="1" id="KW-0472">Membrane</keyword>
<dbReference type="eggNOG" id="COG0265">
    <property type="taxonomic scope" value="Bacteria"/>
</dbReference>
<evidence type="ECO:0000313" key="4">
    <source>
        <dbReference type="Proteomes" id="UP000030401"/>
    </source>
</evidence>
<sequence length="399" mass="44801">MIELWLLELAKGIGRLFLHPLLYWVIGLTLFASILRIKKERANFGMKIFHVFSEWRGTWVVSLLFGCLLSLLMVGAGVVMPYGLVLLWTIVIVLLSITARLTWLSAGYTLSATFFIMTFMPIERWSFLPADWYNGLAQTSMGFLPIMIGLLLFVEAILLKRHYANESFPQYTSSGRGKVVGQHMARKLAIMPAFVLIPGGAIESFAPWWPLFSIHDQSFGLMLVPFVFGYELVVKGMPPQQATNQLGNYVLLLAISVIGLSIGGLYMPILSVSAVVLALIGRMGSSFAVKWQDSGRNPYFTLKPDGIPVLGVIPYSTADKMGLLVGEQIEQVNNIPVTNEEEFHQAMQTNRAFCKITVRDQNGEIRFTQSAMYEDDYYELGLVFVKDRHNHQQGMNIVQ</sequence>
<keyword evidence="1" id="KW-1133">Transmembrane helix</keyword>
<dbReference type="RefSeq" id="WP_052127259.1">
    <property type="nucleotide sequence ID" value="NZ_AVPG01000015.1"/>
</dbReference>